<dbReference type="Proteomes" id="UP000233256">
    <property type="component" value="Unassembled WGS sequence"/>
</dbReference>
<organism evidence="2 3">
    <name type="scientific">Candidatus Wallbacteria bacterium HGW-Wallbacteria-1</name>
    <dbReference type="NCBI Taxonomy" id="2013854"/>
    <lineage>
        <taxon>Bacteria</taxon>
        <taxon>Candidatus Walliibacteriota</taxon>
    </lineage>
</organism>
<evidence type="ECO:0000313" key="2">
    <source>
        <dbReference type="EMBL" id="PKK90202.1"/>
    </source>
</evidence>
<feature type="region of interest" description="Disordered" evidence="1">
    <location>
        <begin position="38"/>
        <end position="81"/>
    </location>
</feature>
<dbReference type="AlphaFoldDB" id="A0A2N1PPJ7"/>
<comment type="caution">
    <text evidence="2">The sequence shown here is derived from an EMBL/GenBank/DDBJ whole genome shotgun (WGS) entry which is preliminary data.</text>
</comment>
<evidence type="ECO:0000313" key="3">
    <source>
        <dbReference type="Proteomes" id="UP000233256"/>
    </source>
</evidence>
<reference evidence="2 3" key="1">
    <citation type="journal article" date="2017" name="ISME J.">
        <title>Potential for microbial H2 and metal transformations associated with novel bacteria and archaea in deep terrestrial subsurface sediments.</title>
        <authorList>
            <person name="Hernsdorf A.W."/>
            <person name="Amano Y."/>
            <person name="Miyakawa K."/>
            <person name="Ise K."/>
            <person name="Suzuki Y."/>
            <person name="Anantharaman K."/>
            <person name="Probst A."/>
            <person name="Burstein D."/>
            <person name="Thomas B.C."/>
            <person name="Banfield J.F."/>
        </authorList>
    </citation>
    <scope>NUCLEOTIDE SEQUENCE [LARGE SCALE GENOMIC DNA]</scope>
    <source>
        <strain evidence="2">HGW-Wallbacteria-1</strain>
    </source>
</reference>
<dbReference type="EMBL" id="PGXC01000007">
    <property type="protein sequence ID" value="PKK90202.1"/>
    <property type="molecule type" value="Genomic_DNA"/>
</dbReference>
<gene>
    <name evidence="2" type="ORF">CVV64_10770</name>
</gene>
<name>A0A2N1PPJ7_9BACT</name>
<sequence length="205" mass="22470">MSSLTTTLIILFIIYKCFSMFGKFIKSITDAAMEQQRLSDSSGGPGLITSGTAGFQSAASSSSSRSDSSRSSKRKKGSDKHWWRDELHTSLPYRSRGNPDDALTIMKNEPPAGDPVMTIKRLMAAKGTGTPVHGFYSQLINLLESSARNVSRSNFVNASNHPANNNTDSEDTTLTRNTDLLKALKSPTSIREAMIISEVFKRPQF</sequence>
<feature type="compositionally biased region" description="Low complexity" evidence="1">
    <location>
        <begin position="57"/>
        <end position="66"/>
    </location>
</feature>
<accession>A0A2N1PPJ7</accession>
<protein>
    <submittedName>
        <fullName evidence="2">Uncharacterized protein</fullName>
    </submittedName>
</protein>
<proteinExistence type="predicted"/>
<evidence type="ECO:0000256" key="1">
    <source>
        <dbReference type="SAM" id="MobiDB-lite"/>
    </source>
</evidence>